<dbReference type="GO" id="GO:0000731">
    <property type="term" value="P:DNA synthesis involved in DNA repair"/>
    <property type="evidence" value="ECO:0007669"/>
    <property type="project" value="TreeGrafter"/>
</dbReference>
<dbReference type="Pfam" id="PF12002">
    <property type="entry name" value="MgsA_C"/>
    <property type="match status" value="1"/>
</dbReference>
<evidence type="ECO:0000259" key="4">
    <source>
        <dbReference type="Pfam" id="PF12002"/>
    </source>
</evidence>
<keyword evidence="2" id="KW-0067">ATP-binding</keyword>
<protein>
    <submittedName>
        <fullName evidence="6">Uncharacterized protein</fullName>
    </submittedName>
</protein>
<dbReference type="GeneID" id="24920212"/>
<dbReference type="InterPro" id="IPR021886">
    <property type="entry name" value="MgsA_C"/>
</dbReference>
<dbReference type="Pfam" id="PF16193">
    <property type="entry name" value="AAA_assoc_2"/>
    <property type="match status" value="1"/>
</dbReference>
<keyword evidence="7" id="KW-1185">Reference proteome</keyword>
<dbReference type="PANTHER" id="PTHR13779:SF7">
    <property type="entry name" value="ATPASE WRNIP1"/>
    <property type="match status" value="1"/>
</dbReference>
<dbReference type="SUPFAM" id="SSF48019">
    <property type="entry name" value="post-AAA+ oligomerization domain-like"/>
    <property type="match status" value="1"/>
</dbReference>
<dbReference type="GO" id="GO:0017116">
    <property type="term" value="F:single-stranded DNA helicase activity"/>
    <property type="evidence" value="ECO:0007669"/>
    <property type="project" value="TreeGrafter"/>
</dbReference>
<gene>
    <name evidence="6" type="ORF">GSBLH_T00003092001</name>
</gene>
<dbReference type="RefSeq" id="XP_012897220.1">
    <property type="nucleotide sequence ID" value="XM_013041766.1"/>
</dbReference>
<dbReference type="Gene3D" id="3.40.50.300">
    <property type="entry name" value="P-loop containing nucleotide triphosphate hydrolases"/>
    <property type="match status" value="1"/>
</dbReference>
<dbReference type="SUPFAM" id="SSF52540">
    <property type="entry name" value="P-loop containing nucleoside triphosphate hydrolases"/>
    <property type="match status" value="1"/>
</dbReference>
<dbReference type="Pfam" id="PF00004">
    <property type="entry name" value="AAA"/>
    <property type="match status" value="1"/>
</dbReference>
<dbReference type="InParanoid" id="D8M567"/>
<dbReference type="InterPro" id="IPR051314">
    <property type="entry name" value="AAA_ATPase_RarA/MGS1/WRNIP1"/>
</dbReference>
<name>D8M567_BLAHO</name>
<accession>D8M567</accession>
<dbReference type="GO" id="GO:0003677">
    <property type="term" value="F:DNA binding"/>
    <property type="evidence" value="ECO:0007669"/>
    <property type="project" value="InterPro"/>
</dbReference>
<evidence type="ECO:0000313" key="6">
    <source>
        <dbReference type="EMBL" id="CBK23172.2"/>
    </source>
</evidence>
<evidence type="ECO:0000259" key="5">
    <source>
        <dbReference type="Pfam" id="PF16193"/>
    </source>
</evidence>
<feature type="domain" description="ATPase AAA-type core" evidence="3">
    <location>
        <begin position="16"/>
        <end position="96"/>
    </location>
</feature>
<sequence length="374" mass="41793">MIISHHTRCPFRSLSCCTAGVQDIRTVAEQAENEYRLRHLPTILFMDEIHRFNKKQQDIFLPSIESGKLILIGATTENPSFSLNKALISRCRVIELQPLSRSDLLHLLTRAITEDIYIQKSGAVFSSEILEIIAERCDGDARMALNLADACASCVLHAPQKCGNVETLTAREISREMVDSAMTQRFVRYDNRGEEHYNIASALQKSIRGSDVQAAIYWLARMIEGGEDPLFIARRLLVMASEDVGLADPHAVLLASACYQACSTIGLPECALALTECAAYLALAAKSNEVALAYNRVRELVRTGENPPVPLHIRNAPIESMEELGYGVGYQYGYNKNQTYLPKPYQEKRFMDVSRAVTDLREISMEKRVKCGDS</sequence>
<dbReference type="Gene3D" id="1.20.272.10">
    <property type="match status" value="1"/>
</dbReference>
<dbReference type="FunFam" id="1.20.272.10:FF:000001">
    <property type="entry name" value="Putative AAA family ATPase"/>
    <property type="match status" value="1"/>
</dbReference>
<dbReference type="CDD" id="cd18139">
    <property type="entry name" value="HLD_clamp_RarA"/>
    <property type="match status" value="1"/>
</dbReference>
<dbReference type="GO" id="GO:0006261">
    <property type="term" value="P:DNA-templated DNA replication"/>
    <property type="evidence" value="ECO:0007669"/>
    <property type="project" value="TreeGrafter"/>
</dbReference>
<dbReference type="AlphaFoldDB" id="D8M567"/>
<dbReference type="EMBL" id="FN668656">
    <property type="protein sequence ID" value="CBK23172.2"/>
    <property type="molecule type" value="Genomic_DNA"/>
</dbReference>
<dbReference type="GO" id="GO:0016887">
    <property type="term" value="F:ATP hydrolysis activity"/>
    <property type="evidence" value="ECO:0007669"/>
    <property type="project" value="InterPro"/>
</dbReference>
<dbReference type="GO" id="GO:0005524">
    <property type="term" value="F:ATP binding"/>
    <property type="evidence" value="ECO:0007669"/>
    <property type="project" value="UniProtKB-KW"/>
</dbReference>
<dbReference type="InterPro" id="IPR003959">
    <property type="entry name" value="ATPase_AAA_core"/>
</dbReference>
<feature type="domain" description="AAA C-terminal" evidence="5">
    <location>
        <begin position="124"/>
        <end position="208"/>
    </location>
</feature>
<dbReference type="OrthoDB" id="10265467at2759"/>
<dbReference type="GO" id="GO:0008047">
    <property type="term" value="F:enzyme activator activity"/>
    <property type="evidence" value="ECO:0007669"/>
    <property type="project" value="TreeGrafter"/>
</dbReference>
<dbReference type="PANTHER" id="PTHR13779">
    <property type="entry name" value="WERNER HELICASE-INTERACTING PROTEIN 1 FAMILY MEMBER"/>
    <property type="match status" value="1"/>
</dbReference>
<organism evidence="6">
    <name type="scientific">Blastocystis hominis</name>
    <dbReference type="NCBI Taxonomy" id="12968"/>
    <lineage>
        <taxon>Eukaryota</taxon>
        <taxon>Sar</taxon>
        <taxon>Stramenopiles</taxon>
        <taxon>Bigyra</taxon>
        <taxon>Opalozoa</taxon>
        <taxon>Opalinata</taxon>
        <taxon>Blastocystidae</taxon>
        <taxon>Blastocystis</taxon>
    </lineage>
</organism>
<dbReference type="Gene3D" id="1.10.8.60">
    <property type="match status" value="1"/>
</dbReference>
<feature type="domain" description="MgsA AAA+ ATPase C-terminal" evidence="4">
    <location>
        <begin position="209"/>
        <end position="353"/>
    </location>
</feature>
<proteinExistence type="predicted"/>
<dbReference type="Gene3D" id="1.10.3710.10">
    <property type="entry name" value="DNA polymerase III clamp loader subunits, C-terminal domain"/>
    <property type="match status" value="1"/>
</dbReference>
<reference evidence="6" key="1">
    <citation type="submission" date="2010-02" db="EMBL/GenBank/DDBJ databases">
        <title>Sequencing and annotation of the Blastocystis hominis genome.</title>
        <authorList>
            <person name="Wincker P."/>
        </authorList>
    </citation>
    <scope>NUCLEOTIDE SEQUENCE</scope>
    <source>
        <strain evidence="6">Singapore isolate B</strain>
    </source>
</reference>
<evidence type="ECO:0000256" key="1">
    <source>
        <dbReference type="ARBA" id="ARBA00022741"/>
    </source>
</evidence>
<dbReference type="InterPro" id="IPR027417">
    <property type="entry name" value="P-loop_NTPase"/>
</dbReference>
<evidence type="ECO:0000256" key="2">
    <source>
        <dbReference type="ARBA" id="ARBA00022840"/>
    </source>
</evidence>
<dbReference type="InterPro" id="IPR032423">
    <property type="entry name" value="AAA_assoc_2"/>
</dbReference>
<evidence type="ECO:0000313" key="7">
    <source>
        <dbReference type="Proteomes" id="UP000008312"/>
    </source>
</evidence>
<evidence type="ECO:0000259" key="3">
    <source>
        <dbReference type="Pfam" id="PF00004"/>
    </source>
</evidence>
<dbReference type="FunCoup" id="D8M567">
    <property type="interactions" value="250"/>
</dbReference>
<dbReference type="Proteomes" id="UP000008312">
    <property type="component" value="Unassembled WGS sequence"/>
</dbReference>
<dbReference type="InterPro" id="IPR008921">
    <property type="entry name" value="DNA_pol3_clamp-load_cplx_C"/>
</dbReference>
<keyword evidence="1" id="KW-0547">Nucleotide-binding</keyword>